<accession>A0AAD9QT44</accession>
<comment type="caution">
    <text evidence="2">The sequence shown here is derived from an EMBL/GenBank/DDBJ whole genome shotgun (WGS) entry which is preliminary data.</text>
</comment>
<dbReference type="AlphaFoldDB" id="A0AAD9QT44"/>
<dbReference type="EMBL" id="JARQWQ010000015">
    <property type="protein sequence ID" value="KAK2566891.1"/>
    <property type="molecule type" value="Genomic_DNA"/>
</dbReference>
<dbReference type="Proteomes" id="UP001249851">
    <property type="component" value="Unassembled WGS sequence"/>
</dbReference>
<reference evidence="2" key="2">
    <citation type="journal article" date="2023" name="Science">
        <title>Genomic signatures of disease resistance in endangered staghorn corals.</title>
        <authorList>
            <person name="Vollmer S.V."/>
            <person name="Selwyn J.D."/>
            <person name="Despard B.A."/>
            <person name="Roesel C.L."/>
        </authorList>
    </citation>
    <scope>NUCLEOTIDE SEQUENCE</scope>
    <source>
        <strain evidence="2">K2</strain>
    </source>
</reference>
<proteinExistence type="predicted"/>
<gene>
    <name evidence="2" type="ORF">P5673_008648</name>
</gene>
<dbReference type="InterPro" id="IPR005135">
    <property type="entry name" value="Endo/exonuclease/phosphatase"/>
</dbReference>
<name>A0AAD9QT44_ACRCE</name>
<protein>
    <recommendedName>
        <fullName evidence="1">Endonuclease/exonuclease/phosphatase domain-containing protein</fullName>
    </recommendedName>
</protein>
<dbReference type="GO" id="GO:0003824">
    <property type="term" value="F:catalytic activity"/>
    <property type="evidence" value="ECO:0007669"/>
    <property type="project" value="InterPro"/>
</dbReference>
<dbReference type="Gene3D" id="3.60.10.10">
    <property type="entry name" value="Endonuclease/exonuclease/phosphatase"/>
    <property type="match status" value="1"/>
</dbReference>
<feature type="domain" description="Endonuclease/exonuclease/phosphatase" evidence="1">
    <location>
        <begin position="173"/>
        <end position="262"/>
    </location>
</feature>
<evidence type="ECO:0000259" key="1">
    <source>
        <dbReference type="Pfam" id="PF14529"/>
    </source>
</evidence>
<evidence type="ECO:0000313" key="3">
    <source>
        <dbReference type="Proteomes" id="UP001249851"/>
    </source>
</evidence>
<dbReference type="Pfam" id="PF14529">
    <property type="entry name" value="Exo_endo_phos_2"/>
    <property type="match status" value="1"/>
</dbReference>
<evidence type="ECO:0000313" key="2">
    <source>
        <dbReference type="EMBL" id="KAK2566891.1"/>
    </source>
</evidence>
<keyword evidence="3" id="KW-1185">Reference proteome</keyword>
<reference evidence="2" key="1">
    <citation type="journal article" date="2023" name="G3 (Bethesda)">
        <title>Whole genome assembly and annotation of the endangered Caribbean coral Acropora cervicornis.</title>
        <authorList>
            <person name="Selwyn J.D."/>
            <person name="Vollmer S.V."/>
        </authorList>
    </citation>
    <scope>NUCLEOTIDE SEQUENCE</scope>
    <source>
        <strain evidence="2">K2</strain>
    </source>
</reference>
<organism evidence="2 3">
    <name type="scientific">Acropora cervicornis</name>
    <name type="common">Staghorn coral</name>
    <dbReference type="NCBI Taxonomy" id="6130"/>
    <lineage>
        <taxon>Eukaryota</taxon>
        <taxon>Metazoa</taxon>
        <taxon>Cnidaria</taxon>
        <taxon>Anthozoa</taxon>
        <taxon>Hexacorallia</taxon>
        <taxon>Scleractinia</taxon>
        <taxon>Astrocoeniina</taxon>
        <taxon>Acroporidae</taxon>
        <taxon>Acropora</taxon>
    </lineage>
</organism>
<sequence>MTETFADLFPMIIIVMLNIGQDMVVINVVSDQRHNDHIIQIYCPNLHSHHIPSLPVPHLAHLSTSTTSNFFDCIQIINCKAEALKQASQESICISFKTFCKFHIWPSNDKTKLVLFVLINLLHKAIFEILEVQKVTRFDKSVPDLAVNILGMEFRRLDRKGHVSQFFDLIGSLLEKAWLKTLNTVLLGDFNCDFKLWNRYPRLSTNAEKLRSIFEMFNKQNVVTENTRVSPTKSPSLDLIVTTRKDLINIFGVFPLGICDHNLVYAIIKFKEQNASTEICKN</sequence>
<dbReference type="InterPro" id="IPR036691">
    <property type="entry name" value="Endo/exonu/phosph_ase_sf"/>
</dbReference>
<dbReference type="SUPFAM" id="SSF56219">
    <property type="entry name" value="DNase I-like"/>
    <property type="match status" value="1"/>
</dbReference>